<dbReference type="Proteomes" id="UP000674143">
    <property type="component" value="Unassembled WGS sequence"/>
</dbReference>
<dbReference type="SUPFAM" id="SSF50494">
    <property type="entry name" value="Trypsin-like serine proteases"/>
    <property type="match status" value="1"/>
</dbReference>
<comment type="caution">
    <text evidence="1">The sequence shown here is derived from an EMBL/GenBank/DDBJ whole genome shotgun (WGS) entry which is preliminary data.</text>
</comment>
<protein>
    <recommendedName>
        <fullName evidence="3">Peptidase S1 domain-containing protein</fullName>
    </recommendedName>
</protein>
<dbReference type="GeneID" id="92358603"/>
<gene>
    <name evidence="1" type="ORF">LSCM4_02642</name>
</gene>
<name>A0A836G9R3_9TRYP</name>
<dbReference type="RefSeq" id="XP_067060221.1">
    <property type="nucleotide sequence ID" value="XM_067204669.1"/>
</dbReference>
<dbReference type="KEGG" id="loi:92358603"/>
<accession>A0A836G9R3</accession>
<reference evidence="2" key="1">
    <citation type="journal article" date="2021" name="Microbiol. Resour. Announc.">
        <title>LGAAP: Leishmaniinae Genome Assembly and Annotation Pipeline.</title>
        <authorList>
            <person name="Almutairi H."/>
            <person name="Urbaniak M.D."/>
            <person name="Bates M.D."/>
            <person name="Jariyapan N."/>
            <person name="Kwakye-Nuako G."/>
            <person name="Thomaz-Soccol V."/>
            <person name="Al-Salem W.S."/>
            <person name="Dillon R.J."/>
            <person name="Bates P.A."/>
            <person name="Gatherer D."/>
        </authorList>
    </citation>
    <scope>NUCLEOTIDE SEQUENCE [LARGE SCALE GENOMIC DNA]</scope>
</reference>
<evidence type="ECO:0008006" key="3">
    <source>
        <dbReference type="Google" id="ProtNLM"/>
    </source>
</evidence>
<dbReference type="AlphaFoldDB" id="A0A836G9R3"/>
<sequence>MAEGAAVPATAPQWYGCCFPILSFLHVPGTMTKPLWLMMGTAFTFRTPGMAEAVRGQAARLLPPLLLTAKHSFAPWDYTKDASQLKIPKEYRKLRFVISRMYRADADGRAVVASAASVRLLSQHPSRDVALLSADAVPWESPQCAHADSPPHSLGWVHEPLSLCRELYPAGSDGLLMGFRGVGQLGELDTLDPSVLQRLPPHERDALLKNLQDVEGKQMRTTTTVSVLDARGMCKGVGDLATCYHGMSGGPLITTTGQCAGVLYGHHPDAPGCIGYTPCADFADWLEEAVQRYSKRRD</sequence>
<proteinExistence type="predicted"/>
<organism evidence="1 2">
    <name type="scientific">Leishmania orientalis</name>
    <dbReference type="NCBI Taxonomy" id="2249476"/>
    <lineage>
        <taxon>Eukaryota</taxon>
        <taxon>Discoba</taxon>
        <taxon>Euglenozoa</taxon>
        <taxon>Kinetoplastea</taxon>
        <taxon>Metakinetoplastina</taxon>
        <taxon>Trypanosomatida</taxon>
        <taxon>Trypanosomatidae</taxon>
        <taxon>Leishmaniinae</taxon>
        <taxon>Leishmania</taxon>
    </lineage>
</organism>
<keyword evidence="2" id="KW-1185">Reference proteome</keyword>
<evidence type="ECO:0000313" key="1">
    <source>
        <dbReference type="EMBL" id="KAG5469244.1"/>
    </source>
</evidence>
<dbReference type="InterPro" id="IPR009003">
    <property type="entry name" value="Peptidase_S1_PA"/>
</dbReference>
<reference evidence="2" key="2">
    <citation type="journal article" date="2021" name="Sci. Data">
        <title>Chromosome-scale genome sequencing, assembly and annotation of six genomes from subfamily Leishmaniinae.</title>
        <authorList>
            <person name="Almutairi H."/>
            <person name="Urbaniak M.D."/>
            <person name="Bates M.D."/>
            <person name="Jariyapan N."/>
            <person name="Kwakye-Nuako G."/>
            <person name="Thomaz Soccol V."/>
            <person name="Al-Salem W.S."/>
            <person name="Dillon R.J."/>
            <person name="Bates P.A."/>
            <person name="Gatherer D."/>
        </authorList>
    </citation>
    <scope>NUCLEOTIDE SEQUENCE [LARGE SCALE GENOMIC DNA]</scope>
</reference>
<dbReference type="EMBL" id="JAFHLR010000033">
    <property type="protein sequence ID" value="KAG5469244.1"/>
    <property type="molecule type" value="Genomic_DNA"/>
</dbReference>
<evidence type="ECO:0000313" key="2">
    <source>
        <dbReference type="Proteomes" id="UP000674143"/>
    </source>
</evidence>